<keyword evidence="2" id="KW-0255">Endonuclease</keyword>
<accession>A0ABU7PH78</accession>
<dbReference type="GO" id="GO:0004519">
    <property type="term" value="F:endonuclease activity"/>
    <property type="evidence" value="ECO:0007669"/>
    <property type="project" value="UniProtKB-KW"/>
</dbReference>
<protein>
    <submittedName>
        <fullName evidence="2">Restriction endonuclease</fullName>
    </submittedName>
</protein>
<keyword evidence="3" id="KW-1185">Reference proteome</keyword>
<dbReference type="Gene3D" id="3.40.1350.10">
    <property type="match status" value="1"/>
</dbReference>
<dbReference type="InterPro" id="IPR007560">
    <property type="entry name" value="Restrct_endonuc_IV_Mrr"/>
</dbReference>
<dbReference type="Pfam" id="PF04471">
    <property type="entry name" value="Mrr_cat"/>
    <property type="match status" value="1"/>
</dbReference>
<sequence length="341" mass="38048">MSGIWTTGRDVVESMAELVGFKLGLSVTEEQLEQSVRQHGMAELWPDDLEATYRYRPEALERLAQTLLAAYGDPDAAGVAASPLTILPLSREFSDFDGFLEVVDYVLPRLTSLPLNEREDALDPTKLVTEVAQHWGRRGVEVTARLMSQINARVTSSPWSRIRRVSYDSRIELRELFASESLPLPLGLFFDQRFVDYLDANAAELSRMHWRQFEGLVAERLRREGMKVELGPGRADGGVDVRAWDPAAPDGAPAVLLVQCKRTHQRVDLVVVKALAADVMFEGAQKGMVATTSSWSPGARSTVTGRGYPIDEVNRDTLLQWLTQMRSPGSGLWLPRRPENT</sequence>
<feature type="domain" description="Restriction endonuclease type IV Mrr" evidence="1">
    <location>
        <begin position="206"/>
        <end position="322"/>
    </location>
</feature>
<keyword evidence="2" id="KW-0378">Hydrolase</keyword>
<dbReference type="InterPro" id="IPR011335">
    <property type="entry name" value="Restrct_endonuc-II-like"/>
</dbReference>
<proteinExistence type="predicted"/>
<organism evidence="2 3">
    <name type="scientific">Actinacidiphila polyblastidii</name>
    <dbReference type="NCBI Taxonomy" id="3110430"/>
    <lineage>
        <taxon>Bacteria</taxon>
        <taxon>Bacillati</taxon>
        <taxon>Actinomycetota</taxon>
        <taxon>Actinomycetes</taxon>
        <taxon>Kitasatosporales</taxon>
        <taxon>Streptomycetaceae</taxon>
        <taxon>Actinacidiphila</taxon>
    </lineage>
</organism>
<dbReference type="PANTHER" id="PTHR30015">
    <property type="entry name" value="MRR RESTRICTION SYSTEM PROTEIN"/>
    <property type="match status" value="1"/>
</dbReference>
<dbReference type="InterPro" id="IPR011856">
    <property type="entry name" value="tRNA_endonuc-like_dom_sf"/>
</dbReference>
<evidence type="ECO:0000313" key="2">
    <source>
        <dbReference type="EMBL" id="MEE4544654.1"/>
    </source>
</evidence>
<dbReference type="InterPro" id="IPR052906">
    <property type="entry name" value="Type_IV_Methyl-Rstrct_Enzyme"/>
</dbReference>
<dbReference type="EMBL" id="JAZEWV010000020">
    <property type="protein sequence ID" value="MEE4544654.1"/>
    <property type="molecule type" value="Genomic_DNA"/>
</dbReference>
<name>A0ABU7PH78_9ACTN</name>
<comment type="caution">
    <text evidence="2">The sequence shown here is derived from an EMBL/GenBank/DDBJ whole genome shotgun (WGS) entry which is preliminary data.</text>
</comment>
<evidence type="ECO:0000259" key="1">
    <source>
        <dbReference type="Pfam" id="PF04471"/>
    </source>
</evidence>
<dbReference type="PANTHER" id="PTHR30015:SF7">
    <property type="entry name" value="TYPE IV METHYL-DIRECTED RESTRICTION ENZYME ECOKMRR"/>
    <property type="match status" value="1"/>
</dbReference>
<dbReference type="Proteomes" id="UP001344658">
    <property type="component" value="Unassembled WGS sequence"/>
</dbReference>
<dbReference type="RefSeq" id="WP_330797655.1">
    <property type="nucleotide sequence ID" value="NZ_JAZEWV010000020.1"/>
</dbReference>
<reference evidence="2 3" key="1">
    <citation type="submission" date="2023-12" db="EMBL/GenBank/DDBJ databases">
        <title>Streptomyces sp. V4-01.</title>
        <authorList>
            <person name="Somphong A."/>
            <person name="Phongsopitanun W."/>
        </authorList>
    </citation>
    <scope>NUCLEOTIDE SEQUENCE [LARGE SCALE GENOMIC DNA]</scope>
    <source>
        <strain evidence="2 3">V4-01</strain>
    </source>
</reference>
<keyword evidence="2" id="KW-0540">Nuclease</keyword>
<dbReference type="SUPFAM" id="SSF52980">
    <property type="entry name" value="Restriction endonuclease-like"/>
    <property type="match status" value="1"/>
</dbReference>
<gene>
    <name evidence="2" type="ORF">V2S66_22075</name>
</gene>
<evidence type="ECO:0000313" key="3">
    <source>
        <dbReference type="Proteomes" id="UP001344658"/>
    </source>
</evidence>